<name>A0A1Y5RDW1_9RHOB</name>
<feature type="domain" description="Outer membrane protein assembly factor BamE" evidence="4">
    <location>
        <begin position="34"/>
        <end position="106"/>
    </location>
</feature>
<keyword evidence="1 3" id="KW-0732">Signal</keyword>
<evidence type="ECO:0000313" key="6">
    <source>
        <dbReference type="Proteomes" id="UP000193409"/>
    </source>
</evidence>
<sequence>MRKGWIAGKSIAALGVAFMLSACAATYQNHGFAPSELDLAEITVGVDTRDTLAETIGEPTISGVVGDDSWFYVGSRWRHFAFRAPEVIDRQVVAVSFAEDGVITNIERFGLENGRVVTLNRRVTETNIANVNLITQIINSVGNVSADQLVGN</sequence>
<keyword evidence="6" id="KW-1185">Reference proteome</keyword>
<reference evidence="5 6" key="1">
    <citation type="submission" date="2017-03" db="EMBL/GenBank/DDBJ databases">
        <authorList>
            <person name="Afonso C.L."/>
            <person name="Miller P.J."/>
            <person name="Scott M.A."/>
            <person name="Spackman E."/>
            <person name="Goraichik I."/>
            <person name="Dimitrov K.M."/>
            <person name="Suarez D.L."/>
            <person name="Swayne D.E."/>
        </authorList>
    </citation>
    <scope>NUCLEOTIDE SEQUENCE [LARGE SCALE GENOMIC DNA]</scope>
    <source>
        <strain evidence="5 6">CECT 7680</strain>
    </source>
</reference>
<evidence type="ECO:0000256" key="2">
    <source>
        <dbReference type="ARBA" id="ARBA00023136"/>
    </source>
</evidence>
<dbReference type="Gene3D" id="3.30.1450.10">
    <property type="match status" value="1"/>
</dbReference>
<dbReference type="InterPro" id="IPR007450">
    <property type="entry name" value="BamE_dom"/>
</dbReference>
<dbReference type="InterPro" id="IPR037873">
    <property type="entry name" value="BamE-like"/>
</dbReference>
<dbReference type="PROSITE" id="PS51257">
    <property type="entry name" value="PROKAR_LIPOPROTEIN"/>
    <property type="match status" value="1"/>
</dbReference>
<dbReference type="RefSeq" id="WP_085866786.1">
    <property type="nucleotide sequence ID" value="NZ_FWFQ01000001.1"/>
</dbReference>
<protein>
    <submittedName>
        <fullName evidence="5">SmpA / OmlA family protein</fullName>
    </submittedName>
</protein>
<evidence type="ECO:0000256" key="1">
    <source>
        <dbReference type="ARBA" id="ARBA00022729"/>
    </source>
</evidence>
<organism evidence="5 6">
    <name type="scientific">Pseudoruegeria aquimaris</name>
    <dbReference type="NCBI Taxonomy" id="393663"/>
    <lineage>
        <taxon>Bacteria</taxon>
        <taxon>Pseudomonadati</taxon>
        <taxon>Pseudomonadota</taxon>
        <taxon>Alphaproteobacteria</taxon>
        <taxon>Rhodobacterales</taxon>
        <taxon>Roseobacteraceae</taxon>
        <taxon>Pseudoruegeria</taxon>
    </lineage>
</organism>
<dbReference type="OrthoDB" id="7203955at2"/>
<proteinExistence type="predicted"/>
<gene>
    <name evidence="5" type="ORF">PSA7680_00197</name>
</gene>
<keyword evidence="2" id="KW-0472">Membrane</keyword>
<dbReference type="Pfam" id="PF04355">
    <property type="entry name" value="BamE"/>
    <property type="match status" value="1"/>
</dbReference>
<feature type="signal peptide" evidence="3">
    <location>
        <begin position="1"/>
        <end position="24"/>
    </location>
</feature>
<evidence type="ECO:0000259" key="4">
    <source>
        <dbReference type="Pfam" id="PF04355"/>
    </source>
</evidence>
<dbReference type="AlphaFoldDB" id="A0A1Y5RDW1"/>
<dbReference type="GO" id="GO:0019867">
    <property type="term" value="C:outer membrane"/>
    <property type="evidence" value="ECO:0007669"/>
    <property type="project" value="InterPro"/>
</dbReference>
<accession>A0A1Y5RDW1</accession>
<feature type="chain" id="PRO_5012825385" evidence="3">
    <location>
        <begin position="25"/>
        <end position="152"/>
    </location>
</feature>
<evidence type="ECO:0000313" key="5">
    <source>
        <dbReference type="EMBL" id="SLN12416.1"/>
    </source>
</evidence>
<dbReference type="Proteomes" id="UP000193409">
    <property type="component" value="Unassembled WGS sequence"/>
</dbReference>
<evidence type="ECO:0000256" key="3">
    <source>
        <dbReference type="SAM" id="SignalP"/>
    </source>
</evidence>
<dbReference type="EMBL" id="FWFQ01000001">
    <property type="protein sequence ID" value="SLN12416.1"/>
    <property type="molecule type" value="Genomic_DNA"/>
</dbReference>